<evidence type="ECO:0000313" key="2">
    <source>
        <dbReference type="EMBL" id="RVU32971.1"/>
    </source>
</evidence>
<keyword evidence="2" id="KW-0547">Nucleotide-binding</keyword>
<gene>
    <name evidence="2" type="ORF">EOE65_01890</name>
</gene>
<sequence length="251" mass="28150">MLATAEADNLDFKRDASGVKSIDLVAFANAEHGGTILIGVDEYTSKDGLQRGKVVGCSVDDNARLMLINKATDCSPNIDVQIYIENLKAKPIFRVEVPSGRLKPYASPRGMYSIRADGRNRALFPEELLLIFMDREGDKFLSRFRHAVAELEAQVGGINQSLSGDIMAVADHIHDLDDQLQRTLGRLQGLTDSTKKRSRNLLQTLKDSQDSLDKLERFLLEDSFTHQRDERLISLEHKVDQLLTIIRENAE</sequence>
<proteinExistence type="predicted"/>
<keyword evidence="2" id="KW-0067">ATP-binding</keyword>
<evidence type="ECO:0000313" key="3">
    <source>
        <dbReference type="Proteomes" id="UP000282818"/>
    </source>
</evidence>
<dbReference type="PANTHER" id="PTHR30595:SF6">
    <property type="entry name" value="SCHLAFEN ALBA-2 DOMAIN-CONTAINING PROTEIN"/>
    <property type="match status" value="1"/>
</dbReference>
<evidence type="ECO:0000259" key="1">
    <source>
        <dbReference type="Pfam" id="PF04326"/>
    </source>
</evidence>
<dbReference type="InterPro" id="IPR007421">
    <property type="entry name" value="Schlafen_AlbA_2_dom"/>
</dbReference>
<dbReference type="GO" id="GO:0005524">
    <property type="term" value="F:ATP binding"/>
    <property type="evidence" value="ECO:0007669"/>
    <property type="project" value="UniProtKB-KW"/>
</dbReference>
<dbReference type="Proteomes" id="UP000282818">
    <property type="component" value="Unassembled WGS sequence"/>
</dbReference>
<name>A0A437QEN4_9GAMM</name>
<accession>A0A437QEN4</accession>
<dbReference type="EMBL" id="SACQ01000001">
    <property type="protein sequence ID" value="RVU32971.1"/>
    <property type="molecule type" value="Genomic_DNA"/>
</dbReference>
<feature type="domain" description="Schlafen AlbA-2" evidence="1">
    <location>
        <begin position="6"/>
        <end position="122"/>
    </location>
</feature>
<dbReference type="AlphaFoldDB" id="A0A437QEN4"/>
<comment type="caution">
    <text evidence="2">The sequence shown here is derived from an EMBL/GenBank/DDBJ whole genome shotgun (WGS) entry which is preliminary data.</text>
</comment>
<dbReference type="InterPro" id="IPR038461">
    <property type="entry name" value="Schlafen_AlbA_2_dom_sf"/>
</dbReference>
<organism evidence="2 3">
    <name type="scientific">Neptunomonas marina</name>
    <dbReference type="NCBI Taxonomy" id="1815562"/>
    <lineage>
        <taxon>Bacteria</taxon>
        <taxon>Pseudomonadati</taxon>
        <taxon>Pseudomonadota</taxon>
        <taxon>Gammaproteobacteria</taxon>
        <taxon>Oceanospirillales</taxon>
        <taxon>Oceanospirillaceae</taxon>
        <taxon>Neptunomonas</taxon>
    </lineage>
</organism>
<dbReference type="PANTHER" id="PTHR30595">
    <property type="entry name" value="GLPR-RELATED TRANSCRIPTIONAL REPRESSOR"/>
    <property type="match status" value="1"/>
</dbReference>
<keyword evidence="3" id="KW-1185">Reference proteome</keyword>
<dbReference type="Pfam" id="PF04326">
    <property type="entry name" value="SLFN_AlbA_2"/>
    <property type="match status" value="1"/>
</dbReference>
<protein>
    <submittedName>
        <fullName evidence="2">ATP-binding protein</fullName>
    </submittedName>
</protein>
<dbReference type="Gene3D" id="3.30.950.30">
    <property type="entry name" value="Schlafen, AAA domain"/>
    <property type="match status" value="1"/>
</dbReference>
<reference evidence="2 3" key="1">
    <citation type="submission" date="2019-01" db="EMBL/GenBank/DDBJ databases">
        <authorList>
            <person name="Chen W.-M."/>
        </authorList>
    </citation>
    <scope>NUCLEOTIDE SEQUENCE [LARGE SCALE GENOMIC DNA]</scope>
    <source>
        <strain evidence="2 3">HPM-16</strain>
    </source>
</reference>